<protein>
    <recommendedName>
        <fullName evidence="4">dihydropteroate synthase</fullName>
        <ecNumber evidence="4">2.5.1.15</ecNumber>
    </recommendedName>
</protein>
<comment type="pathway">
    <text evidence="3">Cofactor biosynthesis; tetrahydrofolate biosynthesis; 7,8-dihydrofolate from 2-amino-4-hydroxy-6-hydroxymethyl-7,8-dihydropteridine diphosphate and 4-aminobenzoate: step 1/2.</text>
</comment>
<dbReference type="Gene3D" id="3.20.20.20">
    <property type="entry name" value="Dihydropteroate synthase-like"/>
    <property type="match status" value="1"/>
</dbReference>
<sequence>MRKYYTRPCNFYYGNYAKKLVKNKKAFSLAGNPNIAFDQIEIFQRKKKGIIQSNIHPVTSIKGLPKKIRSTIKTDLKKITSKRKNICGIKFDGPHVMGVLNVTPDSFSDGGLFFKESKAYNQASLMISDGATIIDVGGESTRPGSKIVNDKDEWYRIKNIILKLKKNFSDIPLSLDTRKSYIMKKGIECGVNIINDVSGLNFDKKSFDIIKSKNVPFILHHMQGTPDTMQKNPKYDDALLDIYDFFEEKINFCIKKNFKKEFIILDPGIGFGKNLEHNLRIMS</sequence>
<dbReference type="InterPro" id="IPR045031">
    <property type="entry name" value="DHP_synth-like"/>
</dbReference>
<evidence type="ECO:0000256" key="1">
    <source>
        <dbReference type="ARBA" id="ARBA00000012"/>
    </source>
</evidence>
<keyword evidence="6" id="KW-0479">Metal-binding</keyword>
<evidence type="ECO:0000259" key="9">
    <source>
        <dbReference type="PROSITE" id="PS50972"/>
    </source>
</evidence>
<dbReference type="GO" id="GO:0046656">
    <property type="term" value="P:folic acid biosynthetic process"/>
    <property type="evidence" value="ECO:0007669"/>
    <property type="project" value="UniProtKB-KW"/>
</dbReference>
<feature type="non-terminal residue" evidence="10">
    <location>
        <position position="283"/>
    </location>
</feature>
<evidence type="ECO:0000256" key="3">
    <source>
        <dbReference type="ARBA" id="ARBA00004763"/>
    </source>
</evidence>
<keyword evidence="7" id="KW-0460">Magnesium</keyword>
<reference evidence="10" key="1">
    <citation type="submission" date="2018-05" db="EMBL/GenBank/DDBJ databases">
        <authorList>
            <person name="Lanie J.A."/>
            <person name="Ng W.-L."/>
            <person name="Kazmierczak K.M."/>
            <person name="Andrzejewski T.M."/>
            <person name="Davidsen T.M."/>
            <person name="Wayne K.J."/>
            <person name="Tettelin H."/>
            <person name="Glass J.I."/>
            <person name="Rusch D."/>
            <person name="Podicherti R."/>
            <person name="Tsui H.-C.T."/>
            <person name="Winkler M.E."/>
        </authorList>
    </citation>
    <scope>NUCLEOTIDE SEQUENCE</scope>
</reference>
<dbReference type="AlphaFoldDB" id="A0A382KEJ3"/>
<dbReference type="Pfam" id="PF00809">
    <property type="entry name" value="Pterin_bind"/>
    <property type="match status" value="1"/>
</dbReference>
<dbReference type="PANTHER" id="PTHR20941:SF1">
    <property type="entry name" value="FOLIC ACID SYNTHESIS PROTEIN FOL1"/>
    <property type="match status" value="1"/>
</dbReference>
<dbReference type="InterPro" id="IPR006390">
    <property type="entry name" value="DHP_synth_dom"/>
</dbReference>
<dbReference type="SUPFAM" id="SSF51717">
    <property type="entry name" value="Dihydropteroate synthetase-like"/>
    <property type="match status" value="1"/>
</dbReference>
<evidence type="ECO:0000256" key="2">
    <source>
        <dbReference type="ARBA" id="ARBA00001946"/>
    </source>
</evidence>
<dbReference type="PANTHER" id="PTHR20941">
    <property type="entry name" value="FOLATE SYNTHESIS PROTEINS"/>
    <property type="match status" value="1"/>
</dbReference>
<dbReference type="GO" id="GO:0004156">
    <property type="term" value="F:dihydropteroate synthase activity"/>
    <property type="evidence" value="ECO:0007669"/>
    <property type="project" value="UniProtKB-EC"/>
</dbReference>
<keyword evidence="5" id="KW-0808">Transferase</keyword>
<evidence type="ECO:0000256" key="8">
    <source>
        <dbReference type="ARBA" id="ARBA00022909"/>
    </source>
</evidence>
<evidence type="ECO:0000256" key="4">
    <source>
        <dbReference type="ARBA" id="ARBA00012458"/>
    </source>
</evidence>
<comment type="catalytic activity">
    <reaction evidence="1">
        <text>(7,8-dihydropterin-6-yl)methyl diphosphate + 4-aminobenzoate = 7,8-dihydropteroate + diphosphate</text>
        <dbReference type="Rhea" id="RHEA:19949"/>
        <dbReference type="ChEBI" id="CHEBI:17836"/>
        <dbReference type="ChEBI" id="CHEBI:17839"/>
        <dbReference type="ChEBI" id="CHEBI:33019"/>
        <dbReference type="ChEBI" id="CHEBI:72950"/>
        <dbReference type="EC" id="2.5.1.15"/>
    </reaction>
</comment>
<dbReference type="GO" id="GO:0046654">
    <property type="term" value="P:tetrahydrofolate biosynthetic process"/>
    <property type="evidence" value="ECO:0007669"/>
    <property type="project" value="TreeGrafter"/>
</dbReference>
<evidence type="ECO:0000256" key="6">
    <source>
        <dbReference type="ARBA" id="ARBA00022723"/>
    </source>
</evidence>
<keyword evidence="8" id="KW-0289">Folate biosynthesis</keyword>
<name>A0A382KEJ3_9ZZZZ</name>
<feature type="domain" description="Pterin-binding" evidence="9">
    <location>
        <begin position="94"/>
        <end position="283"/>
    </location>
</feature>
<evidence type="ECO:0000256" key="7">
    <source>
        <dbReference type="ARBA" id="ARBA00022842"/>
    </source>
</evidence>
<gene>
    <name evidence="10" type="ORF">METZ01_LOCUS274005</name>
</gene>
<dbReference type="PROSITE" id="PS00792">
    <property type="entry name" value="DHPS_1"/>
    <property type="match status" value="1"/>
</dbReference>
<evidence type="ECO:0000256" key="5">
    <source>
        <dbReference type="ARBA" id="ARBA00022679"/>
    </source>
</evidence>
<accession>A0A382KEJ3</accession>
<proteinExistence type="predicted"/>
<dbReference type="GO" id="GO:0046872">
    <property type="term" value="F:metal ion binding"/>
    <property type="evidence" value="ECO:0007669"/>
    <property type="project" value="UniProtKB-KW"/>
</dbReference>
<dbReference type="EMBL" id="UINC01079292">
    <property type="protein sequence ID" value="SVC21151.1"/>
    <property type="molecule type" value="Genomic_DNA"/>
</dbReference>
<dbReference type="EC" id="2.5.1.15" evidence="4"/>
<evidence type="ECO:0000313" key="10">
    <source>
        <dbReference type="EMBL" id="SVC21151.1"/>
    </source>
</evidence>
<dbReference type="PROSITE" id="PS00793">
    <property type="entry name" value="DHPS_2"/>
    <property type="match status" value="1"/>
</dbReference>
<dbReference type="PROSITE" id="PS50972">
    <property type="entry name" value="PTERIN_BINDING"/>
    <property type="match status" value="1"/>
</dbReference>
<organism evidence="10">
    <name type="scientific">marine metagenome</name>
    <dbReference type="NCBI Taxonomy" id="408172"/>
    <lineage>
        <taxon>unclassified sequences</taxon>
        <taxon>metagenomes</taxon>
        <taxon>ecological metagenomes</taxon>
    </lineage>
</organism>
<comment type="cofactor">
    <cofactor evidence="2">
        <name>Mg(2+)</name>
        <dbReference type="ChEBI" id="CHEBI:18420"/>
    </cofactor>
</comment>
<dbReference type="GO" id="GO:0005829">
    <property type="term" value="C:cytosol"/>
    <property type="evidence" value="ECO:0007669"/>
    <property type="project" value="TreeGrafter"/>
</dbReference>
<dbReference type="InterPro" id="IPR000489">
    <property type="entry name" value="Pterin-binding_dom"/>
</dbReference>
<dbReference type="InterPro" id="IPR011005">
    <property type="entry name" value="Dihydropteroate_synth-like_sf"/>
</dbReference>
<dbReference type="NCBIfam" id="TIGR01496">
    <property type="entry name" value="DHPS"/>
    <property type="match status" value="1"/>
</dbReference>